<dbReference type="AlphaFoldDB" id="A0AAE3WIJ1"/>
<dbReference type="Pfam" id="PF06048">
    <property type="entry name" value="DUF927"/>
    <property type="match status" value="1"/>
</dbReference>
<dbReference type="InterPro" id="IPR009270">
    <property type="entry name" value="DUF927"/>
</dbReference>
<dbReference type="Proteomes" id="UP001226762">
    <property type="component" value="Unassembled WGS sequence"/>
</dbReference>
<gene>
    <name evidence="2" type="ORF">NO357_21370</name>
</gene>
<dbReference type="EMBL" id="JANHAX010000010">
    <property type="protein sequence ID" value="MDQ2092462.1"/>
    <property type="molecule type" value="Genomic_DNA"/>
</dbReference>
<feature type="domain" description="DUF927" evidence="1">
    <location>
        <begin position="9"/>
        <end position="188"/>
    </location>
</feature>
<name>A0AAE3WIJ1_9RHOB</name>
<accession>A0AAE3WIJ1</accession>
<keyword evidence="3" id="KW-1185">Reference proteome</keyword>
<reference evidence="2" key="2">
    <citation type="submission" date="2023-02" db="EMBL/GenBank/DDBJ databases">
        <title>'Rhodoalgimonas zhirmunskyi' gen. nov., isolated from a red alga.</title>
        <authorList>
            <person name="Nedashkovskaya O.I."/>
            <person name="Otstavnykh N.Y."/>
            <person name="Bystritskaya E.P."/>
            <person name="Balabanova L.A."/>
            <person name="Isaeva M.P."/>
        </authorList>
    </citation>
    <scope>NUCLEOTIDE SEQUENCE</scope>
    <source>
        <strain evidence="2">KCTC 52189</strain>
    </source>
</reference>
<sequence>MRAKTLRREGRVTTTKRLGWADESCRAFVFGTGRVIGDGGFVFQSSHAPGAAAEMRDAGTLEDWRSTVAAACEGNPLMVLAVSLAFAGALFEPMHTEGGGIHLRGASSRGKSTVLRVAVSVWGSPKFLQSWRATSNGLEGVAAACNGSLIALDEMGEIDAREAGKTAYMLANGQGKARASRTGTARPAARWKTSILSSGEISLADKMTEAGQTSRAGQEVRLLDILADGQTHGAFDDLNRHSDPAAFADEIRLKAATAFGTAGPAFVEHLLRNMNEATRQAREFIDSFKAIAAEKFDLTSDGQTSRAVARFGLIAAAGELATAWGITGWQPEAAINAALTGLELWLNGRGGAGQKEARDAVIRLRAFISAHGSSKFENLDGDAPRTILNRAGWTRGETYYIATDAWHEIHAGHDPVRCAKYVRDEGFLESGDGRNLAQRAPTAIPGRPRVYVIKGPILGAGDD</sequence>
<reference evidence="2" key="1">
    <citation type="submission" date="2022-07" db="EMBL/GenBank/DDBJ databases">
        <authorList>
            <person name="Otstavnykh N."/>
            <person name="Isaeva M."/>
            <person name="Bystritskaya E."/>
        </authorList>
    </citation>
    <scope>NUCLEOTIDE SEQUENCE</scope>
    <source>
        <strain evidence="2">KCTC 52189</strain>
    </source>
</reference>
<protein>
    <submittedName>
        <fullName evidence="2">DUF927 domain-containing protein</fullName>
    </submittedName>
</protein>
<evidence type="ECO:0000259" key="1">
    <source>
        <dbReference type="Pfam" id="PF06048"/>
    </source>
</evidence>
<proteinExistence type="predicted"/>
<evidence type="ECO:0000313" key="3">
    <source>
        <dbReference type="Proteomes" id="UP001226762"/>
    </source>
</evidence>
<organism evidence="2 3">
    <name type="scientific">Marimonas arenosa</name>
    <dbReference type="NCBI Taxonomy" id="1795305"/>
    <lineage>
        <taxon>Bacteria</taxon>
        <taxon>Pseudomonadati</taxon>
        <taxon>Pseudomonadota</taxon>
        <taxon>Alphaproteobacteria</taxon>
        <taxon>Rhodobacterales</taxon>
        <taxon>Paracoccaceae</taxon>
        <taxon>Marimonas</taxon>
    </lineage>
</organism>
<comment type="caution">
    <text evidence="2">The sequence shown here is derived from an EMBL/GenBank/DDBJ whole genome shotgun (WGS) entry which is preliminary data.</text>
</comment>
<evidence type="ECO:0000313" key="2">
    <source>
        <dbReference type="EMBL" id="MDQ2092462.1"/>
    </source>
</evidence>